<dbReference type="PROSITE" id="PS50005">
    <property type="entry name" value="TPR"/>
    <property type="match status" value="1"/>
</dbReference>
<dbReference type="InterPro" id="IPR051263">
    <property type="entry name" value="C-type_cytochrome_biogenesis"/>
</dbReference>
<comment type="caution">
    <text evidence="9">The sequence shown here is derived from an EMBL/GenBank/DDBJ whole genome shotgun (WGS) entry which is preliminary data.</text>
</comment>
<dbReference type="Gene3D" id="1.25.40.10">
    <property type="entry name" value="Tetratricopeptide repeat domain"/>
    <property type="match status" value="1"/>
</dbReference>
<dbReference type="RefSeq" id="WP_193909459.1">
    <property type="nucleotide sequence ID" value="NZ_PRDL01000001.1"/>
</dbReference>
<feature type="domain" description="Cytochrome c-type biogenesis protein H TPR" evidence="8">
    <location>
        <begin position="147"/>
        <end position="280"/>
    </location>
</feature>
<keyword evidence="6" id="KW-0812">Transmembrane</keyword>
<evidence type="ECO:0000259" key="7">
    <source>
        <dbReference type="Pfam" id="PF23892"/>
    </source>
</evidence>
<sequence length="438" mass="47783">MAAQSWIFILLAIMVVLFVIWPVLRRRSLPAFRAHVAEDERLQTNVEVFKEHMRELGASLAEGRVTQDEYALLKLEHERRLLDDDAGLEKSSSNNKTTPAVLVLFTTAILLVGGAFYFYTHTGSAIDVDIQKMQQAKNQQDMNDLMQGREPDRERSRELITALEQRLAQRPDNTQYWFMLARSAMETNDFSRAVTAYRSILELDASSGMVMAELAQALFLQNNNRINPEIAALAGSALTIEPENTTALGLAGIDAYERAAYSEAVGFWQRAVDGLGPQSPGRKALEGGIERARQEAAKSGQAVAARDGAPATTDAPVVTGPTLEVSVEVADKVDAAKDLTVFVYARAWQGAKIPLAIQRVSLASLPAKITLNESMSMAPTATLSQAFSQSTPIELVARISQDGSAISRAGDWQGSIGPIDLADIPGDLRIVIDQKLDE</sequence>
<keyword evidence="4 5" id="KW-0802">TPR repeat</keyword>
<feature type="transmembrane region" description="Helical" evidence="6">
    <location>
        <begin position="6"/>
        <end position="24"/>
    </location>
</feature>
<keyword evidence="2" id="KW-0677">Repeat</keyword>
<evidence type="ECO:0000256" key="1">
    <source>
        <dbReference type="ARBA" id="ARBA00004196"/>
    </source>
</evidence>
<dbReference type="Proteomes" id="UP000652567">
    <property type="component" value="Unassembled WGS sequence"/>
</dbReference>
<dbReference type="Pfam" id="PF23892">
    <property type="entry name" value="Ig_CycH"/>
    <property type="match status" value="1"/>
</dbReference>
<evidence type="ECO:0000256" key="3">
    <source>
        <dbReference type="ARBA" id="ARBA00022748"/>
    </source>
</evidence>
<name>A0A928YTH3_9GAMM</name>
<evidence type="ECO:0000256" key="5">
    <source>
        <dbReference type="PROSITE-ProRule" id="PRU00339"/>
    </source>
</evidence>
<dbReference type="EMBL" id="PRDL01000001">
    <property type="protein sequence ID" value="MBE8717551.1"/>
    <property type="molecule type" value="Genomic_DNA"/>
</dbReference>
<dbReference type="PANTHER" id="PTHR47870">
    <property type="entry name" value="CYTOCHROME C-TYPE BIOGENESIS PROTEIN CCMH"/>
    <property type="match status" value="1"/>
</dbReference>
<evidence type="ECO:0000256" key="2">
    <source>
        <dbReference type="ARBA" id="ARBA00022737"/>
    </source>
</evidence>
<comment type="subcellular location">
    <subcellularLocation>
        <location evidence="1">Cell envelope</location>
    </subcellularLocation>
</comment>
<dbReference type="AlphaFoldDB" id="A0A928YTH3"/>
<protein>
    <submittedName>
        <fullName evidence="9">C-type cytochrome biogenesis protein CcmI</fullName>
    </submittedName>
</protein>
<dbReference type="GO" id="GO:0005886">
    <property type="term" value="C:plasma membrane"/>
    <property type="evidence" value="ECO:0007669"/>
    <property type="project" value="TreeGrafter"/>
</dbReference>
<dbReference type="InterPro" id="IPR056412">
    <property type="entry name" value="Ig_CycH"/>
</dbReference>
<dbReference type="InterPro" id="IPR011990">
    <property type="entry name" value="TPR-like_helical_dom_sf"/>
</dbReference>
<keyword evidence="3" id="KW-0201">Cytochrome c-type biogenesis</keyword>
<dbReference type="SUPFAM" id="SSF48452">
    <property type="entry name" value="TPR-like"/>
    <property type="match status" value="1"/>
</dbReference>
<dbReference type="InterPro" id="IPR017560">
    <property type="entry name" value="Cyt_c_biogenesis_CcmI"/>
</dbReference>
<dbReference type="GO" id="GO:0017004">
    <property type="term" value="P:cytochrome complex assembly"/>
    <property type="evidence" value="ECO:0007669"/>
    <property type="project" value="UniProtKB-KW"/>
</dbReference>
<dbReference type="InterPro" id="IPR056413">
    <property type="entry name" value="TPR_CcmH_CycH"/>
</dbReference>
<gene>
    <name evidence="9" type="primary">ccmI</name>
    <name evidence="9" type="ORF">C4F51_10145</name>
</gene>
<reference evidence="9" key="1">
    <citation type="submission" date="2018-07" db="EMBL/GenBank/DDBJ databases">
        <title>Genome assembly of strain Ka43.</title>
        <authorList>
            <person name="Kukolya J."/>
            <person name="Nagy I."/>
            <person name="Horvath B."/>
            <person name="Toth A."/>
        </authorList>
    </citation>
    <scope>NUCLEOTIDE SEQUENCE</scope>
    <source>
        <strain evidence="9">KB43</strain>
    </source>
</reference>
<evidence type="ECO:0000313" key="10">
    <source>
        <dbReference type="Proteomes" id="UP000652567"/>
    </source>
</evidence>
<feature type="repeat" description="TPR" evidence="5">
    <location>
        <begin position="174"/>
        <end position="207"/>
    </location>
</feature>
<keyword evidence="6" id="KW-0472">Membrane</keyword>
<evidence type="ECO:0000256" key="4">
    <source>
        <dbReference type="ARBA" id="ARBA00022803"/>
    </source>
</evidence>
<proteinExistence type="predicted"/>
<dbReference type="InterPro" id="IPR019734">
    <property type="entry name" value="TPR_rpt"/>
</dbReference>
<dbReference type="PANTHER" id="PTHR47870:SF4">
    <property type="entry name" value="CYTOCHROME C-TYPE BIOGENESIS PROTEIN CYCH"/>
    <property type="match status" value="1"/>
</dbReference>
<feature type="transmembrane region" description="Helical" evidence="6">
    <location>
        <begin position="100"/>
        <end position="119"/>
    </location>
</feature>
<dbReference type="NCBIfam" id="TIGR03142">
    <property type="entry name" value="cytochro_ccmI"/>
    <property type="match status" value="1"/>
</dbReference>
<accession>A0A928YTH3</accession>
<keyword evidence="10" id="KW-1185">Reference proteome</keyword>
<keyword evidence="6" id="KW-1133">Transmembrane helix</keyword>
<evidence type="ECO:0000256" key="6">
    <source>
        <dbReference type="SAM" id="Phobius"/>
    </source>
</evidence>
<dbReference type="GO" id="GO:0030313">
    <property type="term" value="C:cell envelope"/>
    <property type="evidence" value="ECO:0007669"/>
    <property type="project" value="UniProtKB-SubCell"/>
</dbReference>
<feature type="domain" description="Cytochrome c-type biogenesis protein H Ig-like" evidence="7">
    <location>
        <begin position="323"/>
        <end position="433"/>
    </location>
</feature>
<evidence type="ECO:0000259" key="8">
    <source>
        <dbReference type="Pfam" id="PF23914"/>
    </source>
</evidence>
<organism evidence="9 10">
    <name type="scientific">Cellvibrio polysaccharolyticus</name>
    <dbReference type="NCBI Taxonomy" id="2082724"/>
    <lineage>
        <taxon>Bacteria</taxon>
        <taxon>Pseudomonadati</taxon>
        <taxon>Pseudomonadota</taxon>
        <taxon>Gammaproteobacteria</taxon>
        <taxon>Cellvibrionales</taxon>
        <taxon>Cellvibrionaceae</taxon>
        <taxon>Cellvibrio</taxon>
    </lineage>
</organism>
<evidence type="ECO:0000313" key="9">
    <source>
        <dbReference type="EMBL" id="MBE8717551.1"/>
    </source>
</evidence>
<dbReference type="Pfam" id="PF23914">
    <property type="entry name" value="TPR_CcmH_CycH"/>
    <property type="match status" value="1"/>
</dbReference>